<proteinExistence type="predicted"/>
<name>A0A485KEF2_9STRA</name>
<accession>A0A485KEF2</accession>
<evidence type="ECO:0000256" key="1">
    <source>
        <dbReference type="SAM" id="Coils"/>
    </source>
</evidence>
<reference evidence="3" key="2">
    <citation type="submission" date="2019-06" db="EMBL/GenBank/DDBJ databases">
        <title>Genomics analysis of Aphanomyces spp. identifies a new class of oomycete effector associated with host adaptation.</title>
        <authorList>
            <person name="Gaulin E."/>
        </authorList>
    </citation>
    <scope>NUCLEOTIDE SEQUENCE</scope>
    <source>
        <strain evidence="3">CBS 578.67</strain>
    </source>
</reference>
<evidence type="ECO:0000256" key="2">
    <source>
        <dbReference type="SAM" id="MobiDB-lite"/>
    </source>
</evidence>
<evidence type="ECO:0000313" key="3">
    <source>
        <dbReference type="EMBL" id="KAF0715811.1"/>
    </source>
</evidence>
<evidence type="ECO:0000313" key="4">
    <source>
        <dbReference type="EMBL" id="VFT80354.1"/>
    </source>
</evidence>
<feature type="compositionally biased region" description="Polar residues" evidence="2">
    <location>
        <begin position="36"/>
        <end position="45"/>
    </location>
</feature>
<dbReference type="Proteomes" id="UP000332933">
    <property type="component" value="Unassembled WGS sequence"/>
</dbReference>
<feature type="coiled-coil region" evidence="1">
    <location>
        <begin position="62"/>
        <end position="96"/>
    </location>
</feature>
<keyword evidence="1" id="KW-0175">Coiled coil</keyword>
<evidence type="ECO:0000313" key="5">
    <source>
        <dbReference type="Proteomes" id="UP000332933"/>
    </source>
</evidence>
<keyword evidence="5" id="KW-1185">Reference proteome</keyword>
<dbReference type="EMBL" id="VJMH01000516">
    <property type="protein sequence ID" value="KAF0715811.1"/>
    <property type="molecule type" value="Genomic_DNA"/>
</dbReference>
<gene>
    <name evidence="4" type="primary">Aste57867_3180</name>
    <name evidence="3" type="ORF">As57867_003171</name>
    <name evidence="4" type="ORF">ASTE57867_3180</name>
</gene>
<dbReference type="AlphaFoldDB" id="A0A485KEF2"/>
<organism evidence="4 5">
    <name type="scientific">Aphanomyces stellatus</name>
    <dbReference type="NCBI Taxonomy" id="120398"/>
    <lineage>
        <taxon>Eukaryota</taxon>
        <taxon>Sar</taxon>
        <taxon>Stramenopiles</taxon>
        <taxon>Oomycota</taxon>
        <taxon>Saprolegniomycetes</taxon>
        <taxon>Saprolegniales</taxon>
        <taxon>Verrucalvaceae</taxon>
        <taxon>Aphanomyces</taxon>
    </lineage>
</organism>
<dbReference type="OrthoDB" id="66005at2759"/>
<feature type="region of interest" description="Disordered" evidence="2">
    <location>
        <begin position="29"/>
        <end position="57"/>
    </location>
</feature>
<sequence>MTVWADVLDGGDFGEFDFLPPVDETLLEAPLGGSPSEGTDVSDVSSEVAPSKKSVHQRPKRVNKLMVELLSLHEDRAELERQLMELESRRKGRLQTLSASALKWRHLARTQLQLKLKVLRENERLRASIAEQSSLQQKLEDVVLKKPRLMMMKMEDDEWRVFKLSANGEKRLVAIHAIADRQLEIIDSEMLLLNLVDTTEDIWDVRAGPSSTTAGAIVGEGIRCTLLHGSLAAVLDATWKALVRGHAQSKSSSVLGVFKSYTIDDDTVYVRKTYHSSDGSFKVNSSVIMKKQVADDGRAFRIVFRTVLDDVAHPSEGDSYVNDEYGWIHVEDVDARAQYKSYIRTNIMLPKHGDKLAELMGALYLEEGQAMATQMKDNPVKLTRLLFDAALRSFEALVHEILDKSNA</sequence>
<dbReference type="EMBL" id="CAADRA010000516">
    <property type="protein sequence ID" value="VFT80354.1"/>
    <property type="molecule type" value="Genomic_DNA"/>
</dbReference>
<reference evidence="4 5" key="1">
    <citation type="submission" date="2019-03" db="EMBL/GenBank/DDBJ databases">
        <authorList>
            <person name="Gaulin E."/>
            <person name="Dumas B."/>
        </authorList>
    </citation>
    <scope>NUCLEOTIDE SEQUENCE [LARGE SCALE GENOMIC DNA]</scope>
    <source>
        <strain evidence="4">CBS 568.67</strain>
    </source>
</reference>
<protein>
    <submittedName>
        <fullName evidence="4">Aste57867_3180 protein</fullName>
    </submittedName>
</protein>